<evidence type="ECO:0000313" key="2">
    <source>
        <dbReference type="Proteomes" id="UP000800041"/>
    </source>
</evidence>
<evidence type="ECO:0000313" key="1">
    <source>
        <dbReference type="EMBL" id="KAF1988363.1"/>
    </source>
</evidence>
<accession>A0A6G1H560</accession>
<gene>
    <name evidence="1" type="ORF">K402DRAFT_328885</name>
</gene>
<organism evidence="1 2">
    <name type="scientific">Aulographum hederae CBS 113979</name>
    <dbReference type="NCBI Taxonomy" id="1176131"/>
    <lineage>
        <taxon>Eukaryota</taxon>
        <taxon>Fungi</taxon>
        <taxon>Dikarya</taxon>
        <taxon>Ascomycota</taxon>
        <taxon>Pezizomycotina</taxon>
        <taxon>Dothideomycetes</taxon>
        <taxon>Pleosporomycetidae</taxon>
        <taxon>Aulographales</taxon>
        <taxon>Aulographaceae</taxon>
    </lineage>
</organism>
<keyword evidence="2" id="KW-1185">Reference proteome</keyword>
<proteinExistence type="predicted"/>
<name>A0A6G1H560_9PEZI</name>
<dbReference type="Proteomes" id="UP000800041">
    <property type="component" value="Unassembled WGS sequence"/>
</dbReference>
<dbReference type="AlphaFoldDB" id="A0A6G1H560"/>
<dbReference type="EMBL" id="ML977149">
    <property type="protein sequence ID" value="KAF1988363.1"/>
    <property type="molecule type" value="Genomic_DNA"/>
</dbReference>
<sequence>EQLQQGIDALDEAAARSVLFQLAQHNVPIANFIYDHYAKVCHEEAARNMDFDHHSKDVWHQLNTRYSSMSGSKQYEQAGEVFRDIISTLETIVSSVAPHSSFSTKRSALATVRKIGKGILLSHGCIPHEVLKDFQYESSFEDSVAKIISYMTEAERVKMSEADDGEFPAKLRELVALSEGHEIFVGLAKSLAILMGESDGQV</sequence>
<protein>
    <submittedName>
        <fullName evidence="1">Uncharacterized protein</fullName>
    </submittedName>
</protein>
<feature type="non-terminal residue" evidence="1">
    <location>
        <position position="1"/>
    </location>
</feature>
<dbReference type="OrthoDB" id="4364733at2759"/>
<reference evidence="1" key="1">
    <citation type="journal article" date="2020" name="Stud. Mycol.">
        <title>101 Dothideomycetes genomes: a test case for predicting lifestyles and emergence of pathogens.</title>
        <authorList>
            <person name="Haridas S."/>
            <person name="Albert R."/>
            <person name="Binder M."/>
            <person name="Bloem J."/>
            <person name="Labutti K."/>
            <person name="Salamov A."/>
            <person name="Andreopoulos B."/>
            <person name="Baker S."/>
            <person name="Barry K."/>
            <person name="Bills G."/>
            <person name="Bluhm B."/>
            <person name="Cannon C."/>
            <person name="Castanera R."/>
            <person name="Culley D."/>
            <person name="Daum C."/>
            <person name="Ezra D."/>
            <person name="Gonzalez J."/>
            <person name="Henrissat B."/>
            <person name="Kuo A."/>
            <person name="Liang C."/>
            <person name="Lipzen A."/>
            <person name="Lutzoni F."/>
            <person name="Magnuson J."/>
            <person name="Mondo S."/>
            <person name="Nolan M."/>
            <person name="Ohm R."/>
            <person name="Pangilinan J."/>
            <person name="Park H.-J."/>
            <person name="Ramirez L."/>
            <person name="Alfaro M."/>
            <person name="Sun H."/>
            <person name="Tritt A."/>
            <person name="Yoshinaga Y."/>
            <person name="Zwiers L.-H."/>
            <person name="Turgeon B."/>
            <person name="Goodwin S."/>
            <person name="Spatafora J."/>
            <person name="Crous P."/>
            <person name="Grigoriev I."/>
        </authorList>
    </citation>
    <scope>NUCLEOTIDE SEQUENCE</scope>
    <source>
        <strain evidence="1">CBS 113979</strain>
    </source>
</reference>